<evidence type="ECO:0000256" key="7">
    <source>
        <dbReference type="RuleBase" id="RU361230"/>
    </source>
</evidence>
<evidence type="ECO:0000256" key="4">
    <source>
        <dbReference type="ARBA" id="ARBA00022431"/>
    </source>
</evidence>
<dbReference type="InterPro" id="IPR004219">
    <property type="entry name" value="TTvirus_Unk"/>
</dbReference>
<comment type="function">
    <text evidence="7">Self-assembles to form an icosahedral capsid.</text>
</comment>
<organism evidence="9">
    <name type="scientific">Simian torque teno virus</name>
    <dbReference type="NCBI Taxonomy" id="1619217"/>
    <lineage>
        <taxon>Viruses</taxon>
        <taxon>Monodnaviria</taxon>
        <taxon>Shotokuvirae</taxon>
        <taxon>Commensaviricota</taxon>
        <taxon>Cardeaviricetes</taxon>
        <taxon>Sanitavirales</taxon>
        <taxon>Anelloviridae</taxon>
        <taxon>Alphatorquevirus</taxon>
    </lineage>
</organism>
<evidence type="ECO:0000256" key="6">
    <source>
        <dbReference type="ARBA" id="ARBA00022844"/>
    </source>
</evidence>
<evidence type="ECO:0000256" key="5">
    <source>
        <dbReference type="ARBA" id="ARBA00022561"/>
    </source>
</evidence>
<keyword evidence="4 7" id="KW-1140">T=1 icosahedral capsid protein</keyword>
<dbReference type="GO" id="GO:0039615">
    <property type="term" value="C:T=1 icosahedral viral capsid"/>
    <property type="evidence" value="ECO:0007669"/>
    <property type="project" value="UniProtKB-UniRule"/>
</dbReference>
<evidence type="ECO:0000256" key="2">
    <source>
        <dbReference type="ARBA" id="ARBA00006131"/>
    </source>
</evidence>
<name>A0A0C5IBH0_9VIRU</name>
<evidence type="ECO:0000256" key="8">
    <source>
        <dbReference type="SAM" id="MobiDB-lite"/>
    </source>
</evidence>
<protein>
    <recommendedName>
        <fullName evidence="3 7">Capsid protein</fullName>
    </recommendedName>
</protein>
<feature type="region of interest" description="Disordered" evidence="8">
    <location>
        <begin position="686"/>
        <end position="713"/>
    </location>
</feature>
<reference evidence="9" key="1">
    <citation type="journal article" date="2015" name="J. Virol.">
        <title>Local Virus Extinctions following a Host Population Bottleneck.</title>
        <authorList>
            <person name="Kapusinszky B."/>
            <person name="Mulvaney U."/>
            <person name="Jasinska A.J."/>
            <person name="Deng X."/>
            <person name="Freimer N."/>
            <person name="Delwart E."/>
        </authorList>
    </citation>
    <scope>NUCLEOTIDE SEQUENCE</scope>
    <source>
        <strain evidence="9">VGA00120.2</strain>
    </source>
</reference>
<keyword evidence="6 7" id="KW-0946">Virion</keyword>
<accession>A0A0C5IBH0</accession>
<evidence type="ECO:0000256" key="1">
    <source>
        <dbReference type="ARBA" id="ARBA00004328"/>
    </source>
</evidence>
<keyword evidence="5 7" id="KW-0167">Capsid protein</keyword>
<feature type="non-terminal residue" evidence="9">
    <location>
        <position position="1"/>
    </location>
</feature>
<proteinExistence type="inferred from homology"/>
<evidence type="ECO:0000256" key="3">
    <source>
        <dbReference type="ARBA" id="ARBA00018091"/>
    </source>
</evidence>
<sequence>MAYWRRPWRRRWWRRRWGRRLQRRRPARAVRRRRWRRRRQVRRRQRRWRVRAVRGRRRRRLRRRRRGRRRRALVLTQWNPYTVRRCTIRGWFPLVTTGLGRMMHNYTQHSEEIPASGLSFGGGFAFATFSLQFLYEEYRRRHNWWTASNVDLDLCRYHSTKIRFYRHKTRSYIASYDLETPVQITNLSFMSCHPVPMLLRKHHKLIPSLQARPHWKRPWVTMTIRPPRLMLNHWYFTQDFCPVRVFLLRATGIDLENMWSDPNKLSPCTHFQIFNQTYYTHFAQTATTKEQRLTDMDKILNHTKINGGTQKGSCLVAKHLWTQDFRDVWPSVRNPTAHTKPFNSENLCNKDNWKENEAAKAFEKQADEDNKNNEMIHYTLYGSAMSTDPSLNNSWGLFSRYFLSQKRLDPQMTGPYTTIGYHPHIDNGDGNLIFLQPVTKPDPTFTPPQSKCPIFDQPLWLCCFGYYDYCTKYFDRDKSWMHNYYICMRCPHTFPKMYRTHDSKKCDVPFSYNFGQGNLPGGKWPPPVEMRANWYICAFHQKEVLENLVSCGPMIPKAYSEKTVDLNIGYKSRWSWGGNAISTRQVQDPCSAGRHPLPGPDQNPYGIQIVDPGTQAPELTFHTWDWRREGFTDRSLKRVRDYEPTDDAMYAGPPKVPRNDVQRVLREAEDEEARSLAAAWISASGTVRHSPTGVPGSEVQEEEESEDPEPLSHLGGRQLEQRLLGEIAQQQRQQKALQAAMQNVFARLVRTEGNLSLDPRLL</sequence>
<feature type="compositionally biased region" description="Acidic residues" evidence="8">
    <location>
        <begin position="699"/>
        <end position="709"/>
    </location>
</feature>
<comment type="subcellular location">
    <subcellularLocation>
        <location evidence="1 7">Virion</location>
    </subcellularLocation>
</comment>
<dbReference type="Pfam" id="PF02956">
    <property type="entry name" value="TT_ORF1"/>
    <property type="match status" value="1"/>
</dbReference>
<dbReference type="EMBL" id="KP296807">
    <property type="protein sequence ID" value="AJP36520.1"/>
    <property type="molecule type" value="Genomic_DNA"/>
</dbReference>
<evidence type="ECO:0000313" key="9">
    <source>
        <dbReference type="EMBL" id="AJP36520.1"/>
    </source>
</evidence>
<comment type="similarity">
    <text evidence="2 7">Belongs to the anelloviridae capsid protein family.</text>
</comment>
<feature type="non-terminal residue" evidence="9">
    <location>
        <position position="762"/>
    </location>
</feature>